<reference evidence="1" key="1">
    <citation type="submission" date="2023-09" db="UniProtKB">
        <authorList>
            <consortium name="Ensembl"/>
        </authorList>
    </citation>
    <scope>IDENTIFICATION</scope>
</reference>
<accession>A0A8C0XJN6</accession>
<dbReference type="Ensembl" id="ENSCCNT00000036410.1">
    <property type="protein sequence ID" value="ENSCCNP00000028847.1"/>
    <property type="gene ID" value="ENSCCNG00000027747.1"/>
</dbReference>
<proteinExistence type="predicted"/>
<name>A0A8C0XJN6_CASCN</name>
<organism evidence="1">
    <name type="scientific">Castor canadensis</name>
    <name type="common">American beaver</name>
    <dbReference type="NCBI Taxonomy" id="51338"/>
    <lineage>
        <taxon>Eukaryota</taxon>
        <taxon>Metazoa</taxon>
        <taxon>Chordata</taxon>
        <taxon>Craniata</taxon>
        <taxon>Vertebrata</taxon>
        <taxon>Euteleostomi</taxon>
        <taxon>Mammalia</taxon>
        <taxon>Eutheria</taxon>
        <taxon>Euarchontoglires</taxon>
        <taxon>Glires</taxon>
        <taxon>Rodentia</taxon>
        <taxon>Castorimorpha</taxon>
        <taxon>Castoridae</taxon>
        <taxon>Castor</taxon>
    </lineage>
</organism>
<protein>
    <submittedName>
        <fullName evidence="1">Uncharacterized protein</fullName>
    </submittedName>
</protein>
<sequence length="83" mass="9187">VPLTESSRSHYNINCNSTRTPAAKELNYNLDTHTSTGRIKAVEKKEACNMESNRKKEMELPGSGSKSELAPEVEALLARLRAL</sequence>
<evidence type="ECO:0000313" key="1">
    <source>
        <dbReference type="Ensembl" id="ENSCCNP00000028847.1"/>
    </source>
</evidence>
<dbReference type="AlphaFoldDB" id="A0A8C0XJN6"/>